<proteinExistence type="predicted"/>
<comment type="caution">
    <text evidence="2">The sequence shown here is derived from an EMBL/GenBank/DDBJ whole genome shotgun (WGS) entry which is preliminary data.</text>
</comment>
<dbReference type="GeneID" id="40328304"/>
<name>A0A422NJT8_TRYRA</name>
<sequence>MGGWDIAHILEPHGDVYITSSTVVRHKVGSDGRELDFFPDGYDVQLVLSSKNLYKIRLRHPPPPSPSSFLSTRSEDNKRGEEEEEAQRQQKWRRGDACSTPPPEMMWRESLGQIRAVVPLYNHPSRAWAAERNEAGANCHGFVIEYFSTQKGPKPSSQRTLLQRYMKEVQCRCVDDVFTDVKVTASDGTPGSLRVREFHVGLARPRQSAKALYISSEGSPFLEQEWCCVFREAQMNYWHERLEASLIEEPEVFQYQIYAMEFPSMTTSTADGTAKQEQPLLCQLVLSTERLYFVPRYDAKLLAVELPLHHSEMHSRWFTVAALESISFNSQTGVIVCTGHQQHGGPQHDDPRMCWGPAYVNSVAEPNKAVTLTLGFFSVTEAEEAVLEIQRVWELTHHDEDFPFA</sequence>
<organism evidence="2 3">
    <name type="scientific">Trypanosoma rangeli</name>
    <dbReference type="NCBI Taxonomy" id="5698"/>
    <lineage>
        <taxon>Eukaryota</taxon>
        <taxon>Discoba</taxon>
        <taxon>Euglenozoa</taxon>
        <taxon>Kinetoplastea</taxon>
        <taxon>Metakinetoplastina</taxon>
        <taxon>Trypanosomatida</taxon>
        <taxon>Trypanosomatidae</taxon>
        <taxon>Trypanosoma</taxon>
        <taxon>Herpetosoma</taxon>
    </lineage>
</organism>
<keyword evidence="3" id="KW-1185">Reference proteome</keyword>
<dbReference type="OrthoDB" id="241033at2759"/>
<evidence type="ECO:0000313" key="3">
    <source>
        <dbReference type="Proteomes" id="UP000283634"/>
    </source>
</evidence>
<dbReference type="RefSeq" id="XP_029238857.1">
    <property type="nucleotide sequence ID" value="XM_029381304.1"/>
</dbReference>
<reference evidence="2 3" key="1">
    <citation type="journal article" date="2018" name="BMC Genomics">
        <title>Genomic comparison of Trypanosoma conorhini and Trypanosoma rangeli to Trypanosoma cruzi strains of high and low virulence.</title>
        <authorList>
            <person name="Bradwell K.R."/>
            <person name="Koparde V.N."/>
            <person name="Matveyev A.V."/>
            <person name="Serrano M.G."/>
            <person name="Alves J.M."/>
            <person name="Parikh H."/>
            <person name="Huang B."/>
            <person name="Lee V."/>
            <person name="Espinosa-Alvarez O."/>
            <person name="Ortiz P.A."/>
            <person name="Costa-Martins A.G."/>
            <person name="Teixeira M.M."/>
            <person name="Buck G.A."/>
        </authorList>
    </citation>
    <scope>NUCLEOTIDE SEQUENCE [LARGE SCALE GENOMIC DNA]</scope>
    <source>
        <strain evidence="2 3">AM80</strain>
    </source>
</reference>
<accession>A0A422NJT8</accession>
<evidence type="ECO:0000313" key="2">
    <source>
        <dbReference type="EMBL" id="RNF05747.1"/>
    </source>
</evidence>
<dbReference type="Proteomes" id="UP000283634">
    <property type="component" value="Unassembled WGS sequence"/>
</dbReference>
<dbReference type="AlphaFoldDB" id="A0A422NJT8"/>
<dbReference type="OMA" id="HELGANC"/>
<feature type="region of interest" description="Disordered" evidence="1">
    <location>
        <begin position="58"/>
        <end position="104"/>
    </location>
</feature>
<evidence type="ECO:0000256" key="1">
    <source>
        <dbReference type="SAM" id="MobiDB-lite"/>
    </source>
</evidence>
<dbReference type="EMBL" id="MKGL01000126">
    <property type="protein sequence ID" value="RNF05747.1"/>
    <property type="molecule type" value="Genomic_DNA"/>
</dbReference>
<gene>
    <name evidence="2" type="ORF">TraAM80_04371</name>
</gene>
<protein>
    <submittedName>
        <fullName evidence="2">Uncharacterized protein</fullName>
    </submittedName>
</protein>
<dbReference type="VEuPathDB" id="TriTrypDB:TRSC58_05374"/>